<organism evidence="15 16">
    <name type="scientific">Brettanomyces naardenensis</name>
    <name type="common">Yeast</name>
    <dbReference type="NCBI Taxonomy" id="13370"/>
    <lineage>
        <taxon>Eukaryota</taxon>
        <taxon>Fungi</taxon>
        <taxon>Dikarya</taxon>
        <taxon>Ascomycota</taxon>
        <taxon>Saccharomycotina</taxon>
        <taxon>Pichiomycetes</taxon>
        <taxon>Pichiales</taxon>
        <taxon>Pichiaceae</taxon>
        <taxon>Brettanomyces</taxon>
    </lineage>
</organism>
<dbReference type="EMBL" id="CAACVR010000056">
    <property type="protein sequence ID" value="VEU23757.1"/>
    <property type="molecule type" value="Genomic_DNA"/>
</dbReference>
<dbReference type="InterPro" id="IPR012955">
    <property type="entry name" value="CASP_C"/>
</dbReference>
<dbReference type="FunCoup" id="A0A448YS80">
    <property type="interactions" value="248"/>
</dbReference>
<dbReference type="AlphaFoldDB" id="A0A448YS80"/>
<dbReference type="Proteomes" id="UP000290900">
    <property type="component" value="Unassembled WGS sequence"/>
</dbReference>
<feature type="coiled-coil region" evidence="10">
    <location>
        <begin position="420"/>
        <end position="482"/>
    </location>
</feature>
<dbReference type="InterPro" id="IPR057476">
    <property type="entry name" value="Cux_N"/>
</dbReference>
<evidence type="ECO:0000256" key="6">
    <source>
        <dbReference type="ARBA" id="ARBA00022989"/>
    </source>
</evidence>
<dbReference type="GO" id="GO:0000139">
    <property type="term" value="C:Golgi membrane"/>
    <property type="evidence" value="ECO:0007669"/>
    <property type="project" value="UniProtKB-SubCell"/>
</dbReference>
<evidence type="ECO:0000256" key="1">
    <source>
        <dbReference type="ARBA" id="ARBA00004409"/>
    </source>
</evidence>
<keyword evidence="6 12" id="KW-1133">Transmembrane helix</keyword>
<evidence type="ECO:0000313" key="16">
    <source>
        <dbReference type="Proteomes" id="UP000290900"/>
    </source>
</evidence>
<keyword evidence="5 12" id="KW-0812">Transmembrane</keyword>
<proteinExistence type="inferred from homology"/>
<protein>
    <recommendedName>
        <fullName evidence="3">Protein CASP</fullName>
    </recommendedName>
</protein>
<dbReference type="STRING" id="13370.A0A448YS80"/>
<accession>A0A448YS80</accession>
<evidence type="ECO:0000256" key="7">
    <source>
        <dbReference type="ARBA" id="ARBA00023034"/>
    </source>
</evidence>
<dbReference type="OrthoDB" id="10257567at2759"/>
<evidence type="ECO:0000313" key="15">
    <source>
        <dbReference type="EMBL" id="VEU23757.1"/>
    </source>
</evidence>
<dbReference type="PANTHER" id="PTHR14043">
    <property type="entry name" value="CCAAT DISPLACEMENT PROTEIN-RELATED"/>
    <property type="match status" value="1"/>
</dbReference>
<dbReference type="Pfam" id="PF25398">
    <property type="entry name" value="CUX1_N"/>
    <property type="match status" value="1"/>
</dbReference>
<dbReference type="PANTHER" id="PTHR14043:SF2">
    <property type="entry name" value="HOMEOBOX PROTEIN CUT"/>
    <property type="match status" value="1"/>
</dbReference>
<evidence type="ECO:0000259" key="13">
    <source>
        <dbReference type="Pfam" id="PF08172"/>
    </source>
</evidence>
<keyword evidence="7" id="KW-0333">Golgi apparatus</keyword>
<feature type="compositionally biased region" description="Basic and acidic residues" evidence="11">
    <location>
        <begin position="247"/>
        <end position="257"/>
    </location>
</feature>
<feature type="compositionally biased region" description="Acidic residues" evidence="11">
    <location>
        <begin position="237"/>
        <end position="246"/>
    </location>
</feature>
<feature type="domain" description="Cux N-terminal" evidence="14">
    <location>
        <begin position="17"/>
        <end position="125"/>
    </location>
</feature>
<keyword evidence="16" id="KW-1185">Reference proteome</keyword>
<evidence type="ECO:0000256" key="8">
    <source>
        <dbReference type="ARBA" id="ARBA00023054"/>
    </source>
</evidence>
<feature type="coiled-coil region" evidence="10">
    <location>
        <begin position="524"/>
        <end position="572"/>
    </location>
</feature>
<dbReference type="Pfam" id="PF08172">
    <property type="entry name" value="CASP_C"/>
    <property type="match status" value="1"/>
</dbReference>
<evidence type="ECO:0000256" key="2">
    <source>
        <dbReference type="ARBA" id="ARBA00006415"/>
    </source>
</evidence>
<evidence type="ECO:0000256" key="4">
    <source>
        <dbReference type="ARBA" id="ARBA00022448"/>
    </source>
</evidence>
<comment type="subcellular location">
    <subcellularLocation>
        <location evidence="1">Golgi apparatus membrane</location>
        <topology evidence="1">Single-pass type IV membrane protein</topology>
    </subcellularLocation>
</comment>
<dbReference type="GO" id="GO:0006891">
    <property type="term" value="P:intra-Golgi vesicle-mediated transport"/>
    <property type="evidence" value="ECO:0007669"/>
    <property type="project" value="InterPro"/>
</dbReference>
<gene>
    <name evidence="15" type="ORF">BRENAR_LOCUS4486</name>
</gene>
<evidence type="ECO:0000256" key="9">
    <source>
        <dbReference type="ARBA" id="ARBA00023136"/>
    </source>
</evidence>
<comment type="similarity">
    <text evidence="2">Belongs to the CASP family.</text>
</comment>
<feature type="domain" description="CASP C-terminal" evidence="13">
    <location>
        <begin position="443"/>
        <end position="665"/>
    </location>
</feature>
<keyword evidence="4" id="KW-0813">Transport</keyword>
<evidence type="ECO:0000256" key="3">
    <source>
        <dbReference type="ARBA" id="ARBA00018691"/>
    </source>
</evidence>
<feature type="region of interest" description="Disordered" evidence="11">
    <location>
        <begin position="237"/>
        <end position="274"/>
    </location>
</feature>
<evidence type="ECO:0000256" key="12">
    <source>
        <dbReference type="SAM" id="Phobius"/>
    </source>
</evidence>
<feature type="transmembrane region" description="Helical" evidence="12">
    <location>
        <begin position="645"/>
        <end position="667"/>
    </location>
</feature>
<name>A0A448YS80_BRENA</name>
<reference evidence="15 16" key="1">
    <citation type="submission" date="2018-12" db="EMBL/GenBank/DDBJ databases">
        <authorList>
            <person name="Tiukova I."/>
            <person name="Dainat J."/>
        </authorList>
    </citation>
    <scope>NUCLEOTIDE SEQUENCE [LARGE SCALE GENOMIC DNA]</scope>
</reference>
<dbReference type="InParanoid" id="A0A448YS80"/>
<evidence type="ECO:0000256" key="11">
    <source>
        <dbReference type="SAM" id="MobiDB-lite"/>
    </source>
</evidence>
<evidence type="ECO:0000259" key="14">
    <source>
        <dbReference type="Pfam" id="PF25398"/>
    </source>
</evidence>
<keyword evidence="9 12" id="KW-0472">Membrane</keyword>
<evidence type="ECO:0000256" key="10">
    <source>
        <dbReference type="SAM" id="Coils"/>
    </source>
</evidence>
<evidence type="ECO:0000256" key="5">
    <source>
        <dbReference type="ARBA" id="ARBA00022692"/>
    </source>
</evidence>
<keyword evidence="8 10" id="KW-0175">Coiled coil</keyword>
<sequence>MSEAETSSANLNDSTGLFDKALETWSMIDLPRLQKELDQYGLEFQDYQKESLVGRKQLATKTKSFKRLTQEEKVGEINPLLKSYQKEIDDLAKKNKNVDNAFFQVYRAIAEAPDPKPLLKMSLDAVNSMSELEKLKNENRQLEETFLGYADYEQLKTKNTQLEEELTKVANLKVQATEDEWKALLEEKEDNWDKRRAEYERTVKELQKQLEDFKVNEEIMKLKLDNKNKALRELDEDYEDENDEEEGPHNEEEKPRSPDGAVQQRAASNMEIQILSRDVESSKLRIMELEKRNEELRREVSTAKSSIDSDTAVLASKKRISELESSNVVLIARLEHERQAVDRRNTEIRTIKESTLKESKRVSGELEALKEYKSKTHDYDEIKKELEVLKQIEFGDNEDEADTETAENGKTVESSIVQRNKKLNNEVIEYRSENEDLVNRCNQLEAELKSSIEQLEESRKLSEKLEKELENVENTSANDKWETMSMISSIAPSGNGKLSPAASIAGGALDSRSVVAPQQDSSILPIITQQRDRFRKKNKELEEESKKQFTRIVDLKRDIQSLKSDNKDLYEKIRYMEYHNAAQNENPSFDEDVEKRYKESYEMQLHPIEKFRRMESKRISSRMSPFERVFIQATKLIMSTKYTRWLFVFYCLGLHLLVLILTIYLVGDSGSAALPDRSVISGSTGGIANGVSEELNQQAERLLSD</sequence>